<evidence type="ECO:0000313" key="11">
    <source>
        <dbReference type="Ensembl" id="ENSGAGP00000020515.1"/>
    </source>
</evidence>
<dbReference type="GO" id="GO:0043113">
    <property type="term" value="P:receptor clustering"/>
    <property type="evidence" value="ECO:0007669"/>
    <property type="project" value="TreeGrafter"/>
</dbReference>
<evidence type="ECO:0000256" key="7">
    <source>
        <dbReference type="ARBA" id="ARBA00063547"/>
    </source>
</evidence>
<dbReference type="CDD" id="cd06709">
    <property type="entry name" value="PDZ_SYNJ2BP-like"/>
    <property type="match status" value="1"/>
</dbReference>
<keyword evidence="12" id="KW-1185">Reference proteome</keyword>
<evidence type="ECO:0000256" key="2">
    <source>
        <dbReference type="ARBA" id="ARBA00022692"/>
    </source>
</evidence>
<dbReference type="InterPro" id="IPR036034">
    <property type="entry name" value="PDZ_sf"/>
</dbReference>
<dbReference type="SMART" id="SM00228">
    <property type="entry name" value="PDZ"/>
    <property type="match status" value="1"/>
</dbReference>
<evidence type="ECO:0000256" key="3">
    <source>
        <dbReference type="ARBA" id="ARBA00022787"/>
    </source>
</evidence>
<keyword evidence="4" id="KW-1133">Transmembrane helix</keyword>
<evidence type="ECO:0000256" key="6">
    <source>
        <dbReference type="ARBA" id="ARBA00023136"/>
    </source>
</evidence>
<dbReference type="GO" id="GO:0030054">
    <property type="term" value="C:cell junction"/>
    <property type="evidence" value="ECO:0007669"/>
    <property type="project" value="TreeGrafter"/>
</dbReference>
<accession>A0A452HZ65</accession>
<dbReference type="PANTHER" id="PTHR23119">
    <property type="entry name" value="DISCS LARGE"/>
    <property type="match status" value="1"/>
</dbReference>
<evidence type="ECO:0000256" key="9">
    <source>
        <dbReference type="ARBA" id="ARBA00075222"/>
    </source>
</evidence>
<dbReference type="GO" id="GO:0097120">
    <property type="term" value="P:receptor localization to synapse"/>
    <property type="evidence" value="ECO:0007669"/>
    <property type="project" value="TreeGrafter"/>
</dbReference>
<comment type="subcellular location">
    <subcellularLocation>
        <location evidence="1">Mitochondrion outer membrane</location>
    </subcellularLocation>
</comment>
<evidence type="ECO:0000256" key="5">
    <source>
        <dbReference type="ARBA" id="ARBA00023128"/>
    </source>
</evidence>
<dbReference type="InterPro" id="IPR001478">
    <property type="entry name" value="PDZ"/>
</dbReference>
<dbReference type="STRING" id="38772.ENSGAGP00000020515"/>
<sequence>MNGGVGWVLSEEVIDLTRGPSGLGFNIVGGMDQQYIANDSGIYVSRIKGDGAAALDGRLQEGDKILAINGRDLKNLLHKDAVELFRNAGCDVSLKVQHRVGIASSWQLSLRPCYHGLGQTVGDSL</sequence>
<evidence type="ECO:0000313" key="12">
    <source>
        <dbReference type="Proteomes" id="UP000291020"/>
    </source>
</evidence>
<dbReference type="GO" id="GO:0045197">
    <property type="term" value="P:establishment or maintenance of epithelial cell apical/basal polarity"/>
    <property type="evidence" value="ECO:0007669"/>
    <property type="project" value="TreeGrafter"/>
</dbReference>
<dbReference type="GO" id="GO:0016323">
    <property type="term" value="C:basolateral plasma membrane"/>
    <property type="evidence" value="ECO:0007669"/>
    <property type="project" value="TreeGrafter"/>
</dbReference>
<reference evidence="12" key="1">
    <citation type="journal article" date="2017" name="PLoS ONE">
        <title>The Agassiz's desert tortoise genome provides a resource for the conservation of a threatened species.</title>
        <authorList>
            <person name="Tollis M."/>
            <person name="DeNardo D.F."/>
            <person name="Cornelius J.A."/>
            <person name="Dolby G.A."/>
            <person name="Edwards T."/>
            <person name="Henen B.T."/>
            <person name="Karl A.E."/>
            <person name="Murphy R.W."/>
            <person name="Kusumi K."/>
        </authorList>
    </citation>
    <scope>NUCLEOTIDE SEQUENCE [LARGE SCALE GENOMIC DNA]</scope>
</reference>
<reference evidence="11" key="2">
    <citation type="submission" date="2025-08" db="UniProtKB">
        <authorList>
            <consortium name="Ensembl"/>
        </authorList>
    </citation>
    <scope>IDENTIFICATION</scope>
</reference>
<dbReference type="Ensembl" id="ENSGAGT00000023368.1">
    <property type="protein sequence ID" value="ENSGAGP00000020515.1"/>
    <property type="gene ID" value="ENSGAGG00000015102.1"/>
</dbReference>
<reference evidence="11" key="3">
    <citation type="submission" date="2025-09" db="UniProtKB">
        <authorList>
            <consortium name="Ensembl"/>
        </authorList>
    </citation>
    <scope>IDENTIFICATION</scope>
</reference>
<evidence type="ECO:0000259" key="10">
    <source>
        <dbReference type="PROSITE" id="PS50106"/>
    </source>
</evidence>
<evidence type="ECO:0000256" key="8">
    <source>
        <dbReference type="ARBA" id="ARBA00070337"/>
    </source>
</evidence>
<dbReference type="FunFam" id="2.30.42.10:FF:000161">
    <property type="entry name" value="Synaptojanin-2-binding protein"/>
    <property type="match status" value="1"/>
</dbReference>
<comment type="subunit">
    <text evidence="7">Binds (via the PDZ domain) to isoform 2A of SYNJ2 (via the unique motif in the C-terminus). Interacts (via C-terminus) with RALBP1. Interacts (via PDZ domain) with ACVR2A (via C-terminus) and ACVR2B (via C-terminus). Forms a ternary complex with ACVR2A and RALBP1. Interacts with MAPK12. Interacts with DLL1; enhances DLL1 protein stability, and promotes notch signaling in endothelial cells.</text>
</comment>
<keyword evidence="5" id="KW-0496">Mitochondrion</keyword>
<dbReference type="GO" id="GO:0098609">
    <property type="term" value="P:cell-cell adhesion"/>
    <property type="evidence" value="ECO:0007669"/>
    <property type="project" value="TreeGrafter"/>
</dbReference>
<evidence type="ECO:0000256" key="1">
    <source>
        <dbReference type="ARBA" id="ARBA00004294"/>
    </source>
</evidence>
<keyword evidence="6" id="KW-0472">Membrane</keyword>
<keyword evidence="3" id="KW-1000">Mitochondrion outer membrane</keyword>
<name>A0A452HZ65_9SAUR</name>
<proteinExistence type="predicted"/>
<dbReference type="AlphaFoldDB" id="A0A452HZ65"/>
<dbReference type="GO" id="GO:0005741">
    <property type="term" value="C:mitochondrial outer membrane"/>
    <property type="evidence" value="ECO:0007669"/>
    <property type="project" value="UniProtKB-SubCell"/>
</dbReference>
<dbReference type="Pfam" id="PF00595">
    <property type="entry name" value="PDZ"/>
    <property type="match status" value="1"/>
</dbReference>
<keyword evidence="2" id="KW-0812">Transmembrane</keyword>
<dbReference type="Proteomes" id="UP000291020">
    <property type="component" value="Unassembled WGS sequence"/>
</dbReference>
<organism evidence="11 12">
    <name type="scientific">Gopherus agassizii</name>
    <name type="common">Agassiz's desert tortoise</name>
    <dbReference type="NCBI Taxonomy" id="38772"/>
    <lineage>
        <taxon>Eukaryota</taxon>
        <taxon>Metazoa</taxon>
        <taxon>Chordata</taxon>
        <taxon>Craniata</taxon>
        <taxon>Vertebrata</taxon>
        <taxon>Euteleostomi</taxon>
        <taxon>Archelosauria</taxon>
        <taxon>Testudinata</taxon>
        <taxon>Testudines</taxon>
        <taxon>Cryptodira</taxon>
        <taxon>Durocryptodira</taxon>
        <taxon>Testudinoidea</taxon>
        <taxon>Testudinidae</taxon>
        <taxon>Gopherus</taxon>
    </lineage>
</organism>
<protein>
    <recommendedName>
        <fullName evidence="8">Synaptojanin-2-binding protein</fullName>
    </recommendedName>
    <alternativeName>
        <fullName evidence="9">Mitochondrial outer membrane protein 25</fullName>
    </alternativeName>
</protein>
<dbReference type="Gene3D" id="2.30.42.10">
    <property type="match status" value="1"/>
</dbReference>
<dbReference type="PROSITE" id="PS50106">
    <property type="entry name" value="PDZ"/>
    <property type="match status" value="1"/>
</dbReference>
<dbReference type="GO" id="GO:0019901">
    <property type="term" value="F:protein kinase binding"/>
    <property type="evidence" value="ECO:0007669"/>
    <property type="project" value="TreeGrafter"/>
</dbReference>
<dbReference type="SUPFAM" id="SSF50156">
    <property type="entry name" value="PDZ domain-like"/>
    <property type="match status" value="1"/>
</dbReference>
<dbReference type="InterPro" id="IPR050614">
    <property type="entry name" value="Synaptic_Scaffolding_LAP-MAGUK"/>
</dbReference>
<feature type="domain" description="PDZ" evidence="10">
    <location>
        <begin position="13"/>
        <end position="100"/>
    </location>
</feature>
<evidence type="ECO:0000256" key="4">
    <source>
        <dbReference type="ARBA" id="ARBA00022989"/>
    </source>
</evidence>
<dbReference type="PANTHER" id="PTHR23119:SF51">
    <property type="entry name" value="DISKS LARGE 1 TUMOR SUPPRESSOR PROTEIN"/>
    <property type="match status" value="1"/>
</dbReference>